<name>A0ABP9LJZ0_9RHOB</name>
<evidence type="ECO:0000313" key="3">
    <source>
        <dbReference type="Proteomes" id="UP001499910"/>
    </source>
</evidence>
<dbReference type="Proteomes" id="UP001499910">
    <property type="component" value="Unassembled WGS sequence"/>
</dbReference>
<evidence type="ECO:0000313" key="2">
    <source>
        <dbReference type="EMBL" id="GAA5080032.1"/>
    </source>
</evidence>
<dbReference type="GO" id="GO:0016798">
    <property type="term" value="F:hydrolase activity, acting on glycosyl bonds"/>
    <property type="evidence" value="ECO:0007669"/>
    <property type="project" value="UniProtKB-KW"/>
</dbReference>
<dbReference type="RefSeq" id="WP_259553377.1">
    <property type="nucleotide sequence ID" value="NZ_BAABHW010000006.1"/>
</dbReference>
<dbReference type="EMBL" id="BAABHW010000006">
    <property type="protein sequence ID" value="GAA5080032.1"/>
    <property type="molecule type" value="Genomic_DNA"/>
</dbReference>
<accession>A0ABP9LJZ0</accession>
<protein>
    <submittedName>
        <fullName evidence="2">Phosphodiester glycosidase family protein</fullName>
    </submittedName>
</protein>
<gene>
    <name evidence="2" type="ORF">GCM10023209_33020</name>
</gene>
<sequence length="251" mass="27345">MIREVLLSTFLAAIPVAGQACETVEFDNAPFTFCEIDLSETELRLFLRDRQGAILGTFARVEAALGEGERLGVAMNAGMFHEDRSPVGLYIEDGEQEMRIVTSDGPGNFGLLPNGVLCLNDHEADVIESRRFAENPPECQYATQSGPMLVIDGDLHPRFLASGTSLNIRNGVGISADGERLFLAISDEPVNFHHFGRFFRDYLETPNALYFDGRVSRLHAPGIGRSDLGFPVGPIIGVVMDDTVDGAEPAE</sequence>
<keyword evidence="3" id="KW-1185">Reference proteome</keyword>
<feature type="domain" description="Phosphodiester glycosidase" evidence="1">
    <location>
        <begin position="73"/>
        <end position="215"/>
    </location>
</feature>
<dbReference type="Pfam" id="PF09992">
    <property type="entry name" value="NAGPA"/>
    <property type="match status" value="1"/>
</dbReference>
<comment type="caution">
    <text evidence="2">The sequence shown here is derived from an EMBL/GenBank/DDBJ whole genome shotgun (WGS) entry which is preliminary data.</text>
</comment>
<keyword evidence="2" id="KW-0326">Glycosidase</keyword>
<keyword evidence="2" id="KW-0378">Hydrolase</keyword>
<reference evidence="3" key="1">
    <citation type="journal article" date="2019" name="Int. J. Syst. Evol. Microbiol.">
        <title>The Global Catalogue of Microorganisms (GCM) 10K type strain sequencing project: providing services to taxonomists for standard genome sequencing and annotation.</title>
        <authorList>
            <consortium name="The Broad Institute Genomics Platform"/>
            <consortium name="The Broad Institute Genome Sequencing Center for Infectious Disease"/>
            <person name="Wu L."/>
            <person name="Ma J."/>
        </authorList>
    </citation>
    <scope>NUCLEOTIDE SEQUENCE [LARGE SCALE GENOMIC DNA]</scope>
    <source>
        <strain evidence="3">JCM 18015</strain>
    </source>
</reference>
<dbReference type="InterPro" id="IPR018711">
    <property type="entry name" value="NAGPA"/>
</dbReference>
<proteinExistence type="predicted"/>
<organism evidence="2 3">
    <name type="scientific">[Roseibacterium] beibuensis</name>
    <dbReference type="NCBI Taxonomy" id="1193142"/>
    <lineage>
        <taxon>Bacteria</taxon>
        <taxon>Pseudomonadati</taxon>
        <taxon>Pseudomonadota</taxon>
        <taxon>Alphaproteobacteria</taxon>
        <taxon>Rhodobacterales</taxon>
        <taxon>Roseobacteraceae</taxon>
        <taxon>Roseicyclus</taxon>
    </lineage>
</organism>
<evidence type="ECO:0000259" key="1">
    <source>
        <dbReference type="Pfam" id="PF09992"/>
    </source>
</evidence>
<dbReference type="PROSITE" id="PS51257">
    <property type="entry name" value="PROKAR_LIPOPROTEIN"/>
    <property type="match status" value="1"/>
</dbReference>